<keyword evidence="6 12" id="KW-0274">FAD</keyword>
<comment type="similarity">
    <text evidence="2 12">Belongs to the UbiH/COQ6 family.</text>
</comment>
<dbReference type="STRING" id="6526.A0A2C9LIV0"/>
<dbReference type="NCBIfam" id="TIGR01988">
    <property type="entry name" value="Ubi-OHases"/>
    <property type="match status" value="1"/>
</dbReference>
<dbReference type="FunFam" id="3.50.50.60:FF:000021">
    <property type="entry name" value="Ubiquinone biosynthesis monooxygenase COQ6"/>
    <property type="match status" value="1"/>
</dbReference>
<dbReference type="EC" id="1.14.15.45" evidence="12"/>
<dbReference type="InterPro" id="IPR000689">
    <property type="entry name" value="UbQ_mOase_COQ6"/>
</dbReference>
<dbReference type="NCBIfam" id="TIGR01989">
    <property type="entry name" value="COQ6"/>
    <property type="match status" value="1"/>
</dbReference>
<dbReference type="PANTHER" id="PTHR43876">
    <property type="entry name" value="UBIQUINONE BIOSYNTHESIS MONOOXYGENASE COQ6, MITOCHONDRIAL"/>
    <property type="match status" value="1"/>
</dbReference>
<dbReference type="InterPro" id="IPR010971">
    <property type="entry name" value="UbiH/COQ6"/>
</dbReference>
<dbReference type="InterPro" id="IPR036188">
    <property type="entry name" value="FAD/NAD-bd_sf"/>
</dbReference>
<feature type="domain" description="FAD-binding" evidence="13">
    <location>
        <begin position="44"/>
        <end position="281"/>
    </location>
</feature>
<dbReference type="EC" id="1.14.15.46" evidence="12"/>
<dbReference type="Proteomes" id="UP001165740">
    <property type="component" value="Chromosome 3"/>
</dbReference>
<evidence type="ECO:0000313" key="15">
    <source>
        <dbReference type="Proteomes" id="UP000076420"/>
    </source>
</evidence>
<dbReference type="VEuPathDB" id="VectorBase:BGLAX_048113"/>
<comment type="cofactor">
    <cofactor evidence="1 12">
        <name>FAD</name>
        <dbReference type="ChEBI" id="CHEBI:57692"/>
    </cofactor>
</comment>
<dbReference type="RefSeq" id="XP_013069549.1">
    <property type="nucleotide sequence ID" value="XM_013214095.2"/>
</dbReference>
<comment type="subunit">
    <text evidence="12">Component of a multi-subunit COQ enzyme complex.</text>
</comment>
<dbReference type="GO" id="GO:0120538">
    <property type="term" value="F:2-methoxy-6-polyprenolphenol 4-hydroxylase activity"/>
    <property type="evidence" value="ECO:0007669"/>
    <property type="project" value="UniProtKB-EC"/>
</dbReference>
<keyword evidence="7" id="KW-0809">Transit peptide</keyword>
<dbReference type="AlphaFoldDB" id="A0A2C9LIV0"/>
<evidence type="ECO:0000256" key="5">
    <source>
        <dbReference type="ARBA" id="ARBA00022792"/>
    </source>
</evidence>
<evidence type="ECO:0000256" key="2">
    <source>
        <dbReference type="ARBA" id="ARBA00005349"/>
    </source>
</evidence>
<dbReference type="GO" id="GO:0016712">
    <property type="term" value="F:oxidoreductase activity, acting on paired donors, with incorporation or reduction of molecular oxygen, reduced flavin or flavoprotein as one donor, and incorporation of one atom of oxygen"/>
    <property type="evidence" value="ECO:0007669"/>
    <property type="project" value="UniProtKB-UniRule"/>
</dbReference>
<dbReference type="Gene3D" id="3.50.50.60">
    <property type="entry name" value="FAD/NAD(P)-binding domain"/>
    <property type="match status" value="2"/>
</dbReference>
<comment type="subcellular location">
    <subcellularLocation>
        <location evidence="12">Mitochondrion inner membrane</location>
        <topology evidence="12">Peripheral membrane protein</topology>
        <orientation evidence="12">Matrix side</orientation>
    </subcellularLocation>
</comment>
<dbReference type="InterPro" id="IPR018168">
    <property type="entry name" value="Ubi_Hdrlase_CS"/>
</dbReference>
<dbReference type="Pfam" id="PF01494">
    <property type="entry name" value="FAD_binding_3"/>
    <property type="match status" value="2"/>
</dbReference>
<keyword evidence="3 12" id="KW-0285">Flavoprotein</keyword>
<evidence type="ECO:0000256" key="7">
    <source>
        <dbReference type="ARBA" id="ARBA00022946"/>
    </source>
</evidence>
<evidence type="ECO:0000256" key="11">
    <source>
        <dbReference type="ARBA" id="ARBA00023136"/>
    </source>
</evidence>
<name>A0A2C9LIV0_BIOGL</name>
<evidence type="ECO:0000259" key="13">
    <source>
        <dbReference type="Pfam" id="PF01494"/>
    </source>
</evidence>
<protein>
    <recommendedName>
        <fullName evidence="12">Ubiquinone biosynthesis monooxygenase COQ6, mitochondrial</fullName>
        <ecNumber evidence="12">1.14.15.45</ecNumber>
    </recommendedName>
    <alternativeName>
        <fullName evidence="12">2-methoxy-6-polyprenolphenol 4-hydroxylase</fullName>
        <ecNumber evidence="12">1.14.15.46</ecNumber>
    </alternativeName>
</protein>
<dbReference type="Proteomes" id="UP000076420">
    <property type="component" value="Unassembled WGS sequence"/>
</dbReference>
<evidence type="ECO:0000313" key="14">
    <source>
        <dbReference type="EnsemblMetazoa" id="BGLB031438-PA"/>
    </source>
</evidence>
<keyword evidence="11 12" id="KW-0472">Membrane</keyword>
<keyword evidence="16" id="KW-1185">Reference proteome</keyword>
<evidence type="ECO:0000313" key="17">
    <source>
        <dbReference type="RefSeq" id="XP_013069549.1"/>
    </source>
</evidence>
<keyword evidence="10 12" id="KW-0496">Mitochondrion</keyword>
<comment type="catalytic activity">
    <reaction evidence="12">
        <text>a 4-hydroxy-3-(all-trans-polyprenyl)benzoate + 2 reduced [2Fe-2S]-[ferredoxin] + O2 + 2 H(+) = a 3,4-dihydroxy-5-(all-trans-polyprenyl)benzoate + 2 oxidized [2Fe-2S]-[ferredoxin] + H2O</text>
        <dbReference type="Rhea" id="RHEA:81195"/>
        <dbReference type="Rhea" id="RHEA-COMP:9514"/>
        <dbReference type="Rhea" id="RHEA-COMP:10000"/>
        <dbReference type="Rhea" id="RHEA-COMP:10001"/>
        <dbReference type="Rhea" id="RHEA-COMP:10930"/>
        <dbReference type="ChEBI" id="CHEBI:15377"/>
        <dbReference type="ChEBI" id="CHEBI:15378"/>
        <dbReference type="ChEBI" id="CHEBI:15379"/>
        <dbReference type="ChEBI" id="CHEBI:33737"/>
        <dbReference type="ChEBI" id="CHEBI:33738"/>
        <dbReference type="ChEBI" id="CHEBI:64694"/>
        <dbReference type="ChEBI" id="CHEBI:78396"/>
        <dbReference type="EC" id="1.14.15.45"/>
    </reaction>
</comment>
<reference evidence="17" key="2">
    <citation type="submission" date="2025-04" db="UniProtKB">
        <authorList>
            <consortium name="RefSeq"/>
        </authorList>
    </citation>
    <scope>IDENTIFICATION</scope>
</reference>
<comment type="catalytic activity">
    <reaction evidence="12">
        <text>a 2-methoxy-6-(all-trans-polyprenyl)phenol + 2 reduced [2Fe-2S]-[ferredoxin] + O2 + 2 H(+) = a 2-methoxy-6-(all-trans-polyprenyl)benzene-1,4-diol + 2 oxidized [2Fe-2S]-[ferredoxin] + H2O</text>
        <dbReference type="Rhea" id="RHEA:81183"/>
        <dbReference type="Rhea" id="RHEA-COMP:9551"/>
        <dbReference type="Rhea" id="RHEA-COMP:10000"/>
        <dbReference type="Rhea" id="RHEA-COMP:10001"/>
        <dbReference type="Rhea" id="RHEA-COMP:10858"/>
        <dbReference type="ChEBI" id="CHEBI:15377"/>
        <dbReference type="ChEBI" id="CHEBI:15378"/>
        <dbReference type="ChEBI" id="CHEBI:15379"/>
        <dbReference type="ChEBI" id="CHEBI:33737"/>
        <dbReference type="ChEBI" id="CHEBI:33738"/>
        <dbReference type="ChEBI" id="CHEBI:62731"/>
        <dbReference type="ChEBI" id="CHEBI:84166"/>
        <dbReference type="EC" id="1.14.15.46"/>
    </reaction>
</comment>
<comment type="pathway">
    <text evidence="12">Cofactor biosynthesis; ubiquinone biosynthesis.</text>
</comment>
<evidence type="ECO:0000313" key="16">
    <source>
        <dbReference type="Proteomes" id="UP001165740"/>
    </source>
</evidence>
<dbReference type="VEuPathDB" id="VectorBase:BGLB031438"/>
<dbReference type="UniPathway" id="UPA00232"/>
<dbReference type="PRINTS" id="PR00420">
    <property type="entry name" value="RNGMNOXGNASE"/>
</dbReference>
<keyword evidence="8 12" id="KW-0560">Oxidoreductase</keyword>
<proteinExistence type="inferred from homology"/>
<dbReference type="OMA" id="VKQMQVW"/>
<keyword evidence="5 12" id="KW-0999">Mitochondrion inner membrane</keyword>
<dbReference type="GO" id="GO:0106364">
    <property type="term" value="F:4-hydroxy-3-all-trans-polyprenylbenzoate oxygenase activity"/>
    <property type="evidence" value="ECO:0007669"/>
    <property type="project" value="UniProtKB-EC"/>
</dbReference>
<evidence type="ECO:0000256" key="6">
    <source>
        <dbReference type="ARBA" id="ARBA00022827"/>
    </source>
</evidence>
<reference evidence="14" key="1">
    <citation type="submission" date="2020-05" db="UniProtKB">
        <authorList>
            <consortium name="EnsemblMetazoa"/>
        </authorList>
    </citation>
    <scope>IDENTIFICATION</scope>
    <source>
        <strain evidence="14">BB02</strain>
    </source>
</reference>
<evidence type="ECO:0000256" key="4">
    <source>
        <dbReference type="ARBA" id="ARBA00022688"/>
    </source>
</evidence>
<evidence type="ECO:0000256" key="3">
    <source>
        <dbReference type="ARBA" id="ARBA00022630"/>
    </source>
</evidence>
<dbReference type="FunFam" id="3.50.50.60:FF:000086">
    <property type="entry name" value="Ubiquinone biosynthesis monooxygenase COQ6, mitochondrial"/>
    <property type="match status" value="1"/>
</dbReference>
<sequence length="478" mass="52842">MALRALRKLKFTTRYSQSILNAEVSKNSLKCFAAYSTQEGDYADIVISGGGMVGAAMACALANNNLLKDKRIILLEMDRDKGDFVLSEKYSNRTCALSPATARLLSGFGAWQEIQSLRYHPVLRMQVWESCADAMITFNNDDMTEALAYIVENDIILAGIMKALKSFKDRVEVRYQAKATSYSNIDSQSVSSTKLPYVEMTLNDGSKLRTKLLIGADGMNSNVRKTAGFHTINRDYGQTAVVAILELGDTTQNNTAWQRFLPTGPIALLPISSNLSSLIWTTTTENSKHLLDIPSESFVDAVNDALWHEREKNQIAGQALSVFRNLLQNVFPESQEQCRQLPPTAINVVEKTRASFPLTLIHSSQYVKPRVVLIGDAGHRLHPLAGQGVNLGFGDVECLNEILTKAVQNGADLGSLTHLLEFETQRQRHNVPVMATIDGLQRLYSTDFTPLVLIRALGLHAVHSLPVLKKFIISRASV</sequence>
<dbReference type="HAMAP" id="MF_03193">
    <property type="entry name" value="COQ6_monooxygenase"/>
    <property type="match status" value="1"/>
</dbReference>
<dbReference type="OrthoDB" id="683240at2759"/>
<dbReference type="EnsemblMetazoa" id="BGLB031438-RA">
    <property type="protein sequence ID" value="BGLB031438-PA"/>
    <property type="gene ID" value="BGLB031438"/>
</dbReference>
<organism evidence="14 15">
    <name type="scientific">Biomphalaria glabrata</name>
    <name type="common">Bloodfluke planorb</name>
    <name type="synonym">Freshwater snail</name>
    <dbReference type="NCBI Taxonomy" id="6526"/>
    <lineage>
        <taxon>Eukaryota</taxon>
        <taxon>Metazoa</taxon>
        <taxon>Spiralia</taxon>
        <taxon>Lophotrochozoa</taxon>
        <taxon>Mollusca</taxon>
        <taxon>Gastropoda</taxon>
        <taxon>Heterobranchia</taxon>
        <taxon>Euthyneura</taxon>
        <taxon>Panpulmonata</taxon>
        <taxon>Hygrophila</taxon>
        <taxon>Lymnaeoidea</taxon>
        <taxon>Planorbidae</taxon>
        <taxon>Biomphalaria</taxon>
    </lineage>
</organism>
<evidence type="ECO:0000256" key="10">
    <source>
        <dbReference type="ARBA" id="ARBA00023128"/>
    </source>
</evidence>
<dbReference type="GO" id="GO:0031314">
    <property type="term" value="C:extrinsic component of mitochondrial inner membrane"/>
    <property type="evidence" value="ECO:0007669"/>
    <property type="project" value="UniProtKB-UniRule"/>
</dbReference>
<evidence type="ECO:0000256" key="9">
    <source>
        <dbReference type="ARBA" id="ARBA00023033"/>
    </source>
</evidence>
<dbReference type="GO" id="GO:0071949">
    <property type="term" value="F:FAD binding"/>
    <property type="evidence" value="ECO:0007669"/>
    <property type="project" value="InterPro"/>
</dbReference>
<comment type="function">
    <text evidence="12">FAD-dependent monooxygenase required for two non-consecutive steps during ubiquinone biosynthesis. Required for the C5-ring hydroxylation during ubiquinone biosynthesis by catalyzing the hydroxylation of 4-hydroxy-3-(all-trans-polyprenyl)benzoic acid to 3,4-dihydroxy-5-(all-trans-polyprenyl)benzoic acid. Also acts downstream of coq4, for the C1-hydroxylation during ubiquinone biosynthesis by catalyzing the hydroxylation of 2-methoxy-6-(all-trans-polyprenyl)phenol to 2-methoxy-6-(all-trans-polyprenyl)benzene-1,4-diol. The electrons required for the hydroxylation reaction are funneled indirectly to coq6 from NADPH via a ferredoxin/ferredoxin reductase system.</text>
</comment>
<dbReference type="PROSITE" id="PS01304">
    <property type="entry name" value="UBIH"/>
    <property type="match status" value="1"/>
</dbReference>
<keyword evidence="9 12" id="KW-0503">Monooxygenase</keyword>
<dbReference type="SUPFAM" id="SSF51905">
    <property type="entry name" value="FAD/NAD(P)-binding domain"/>
    <property type="match status" value="1"/>
</dbReference>
<dbReference type="GeneID" id="106057054"/>
<keyword evidence="4 12" id="KW-0831">Ubiquinone biosynthesis</keyword>
<dbReference type="InterPro" id="IPR051205">
    <property type="entry name" value="UbiH/COQ6_monooxygenase"/>
</dbReference>
<evidence type="ECO:0000256" key="12">
    <source>
        <dbReference type="HAMAP-Rule" id="MF_03193"/>
    </source>
</evidence>
<evidence type="ECO:0000256" key="8">
    <source>
        <dbReference type="ARBA" id="ARBA00023002"/>
    </source>
</evidence>
<accession>A0A2C9LIV0</accession>
<gene>
    <name evidence="14" type="primary">106057054</name>
    <name evidence="17" type="synonym">LOC106057054</name>
</gene>
<dbReference type="PANTHER" id="PTHR43876:SF7">
    <property type="entry name" value="UBIQUINONE BIOSYNTHESIS MONOOXYGENASE COQ6, MITOCHONDRIAL"/>
    <property type="match status" value="1"/>
</dbReference>
<evidence type="ECO:0000256" key="1">
    <source>
        <dbReference type="ARBA" id="ARBA00001974"/>
    </source>
</evidence>
<dbReference type="KEGG" id="bgt:106057054"/>
<dbReference type="InterPro" id="IPR002938">
    <property type="entry name" value="FAD-bd"/>
</dbReference>
<dbReference type="FunFam" id="3.30.9.10:FF:000111">
    <property type="entry name" value="Ubiquinone biosynthesis monooxygenase COQ6, mitochondrial"/>
    <property type="match status" value="1"/>
</dbReference>
<feature type="domain" description="FAD-binding" evidence="13">
    <location>
        <begin position="363"/>
        <end position="412"/>
    </location>
</feature>